<proteinExistence type="evidence at transcript level"/>
<dbReference type="AlphaFoldDB" id="V9GZU9"/>
<organism evidence="1">
    <name type="scientific">Gallus gallus</name>
    <name type="common">Chicken</name>
    <dbReference type="NCBI Taxonomy" id="9031"/>
    <lineage>
        <taxon>Eukaryota</taxon>
        <taxon>Metazoa</taxon>
        <taxon>Chordata</taxon>
        <taxon>Craniata</taxon>
        <taxon>Vertebrata</taxon>
        <taxon>Euteleostomi</taxon>
        <taxon>Archelosauria</taxon>
        <taxon>Archosauria</taxon>
        <taxon>Dinosauria</taxon>
        <taxon>Saurischia</taxon>
        <taxon>Theropoda</taxon>
        <taxon>Coelurosauria</taxon>
        <taxon>Aves</taxon>
        <taxon>Neognathae</taxon>
        <taxon>Galloanserae</taxon>
        <taxon>Galliformes</taxon>
        <taxon>Phasianidae</taxon>
        <taxon>Phasianinae</taxon>
        <taxon>Gallus</taxon>
    </lineage>
</organism>
<sequence length="29" mass="3079">MGSLAPQVIRVNLAVLVHLAQQAHVVSQV</sequence>
<protein>
    <submittedName>
        <fullName evidence="1">Uncharacterized protein</fullName>
    </submittedName>
</protein>
<name>V9GZU9_CHICK</name>
<reference evidence="1" key="1">
    <citation type="journal article" date="1994" name="J. Biol. Chem.">
        <title>An alternative transcript of the chick type III collagen gene that does not encode type III collagen.</title>
        <authorList>
            <person name="Nah H.D."/>
            <person name="Niu Z."/>
            <person name="Adams S.L."/>
        </authorList>
    </citation>
    <scope>NUCLEOTIDE SEQUENCE</scope>
</reference>
<accession>V9GZU9</accession>
<dbReference type="EMBL" id="U07974">
    <property type="protein sequence ID" value="AAA83408.1"/>
    <property type="molecule type" value="mRNA"/>
</dbReference>
<evidence type="ECO:0000313" key="1">
    <source>
        <dbReference type="EMBL" id="AAA83408.1"/>
    </source>
</evidence>